<proteinExistence type="predicted"/>
<comment type="caution">
    <text evidence="2">The sequence shown here is derived from an EMBL/GenBank/DDBJ whole genome shotgun (WGS) entry which is preliminary data.</text>
</comment>
<dbReference type="Proteomes" id="UP001595833">
    <property type="component" value="Unassembled WGS sequence"/>
</dbReference>
<dbReference type="RefSeq" id="WP_344037386.1">
    <property type="nucleotide sequence ID" value="NZ_BAAAKE010000007.1"/>
</dbReference>
<sequence>MRIPTLLATALTALLLPAAGAAAGATAATAAPARTSSATADPYVDALAPDNEVQVDDAADLVGAPDGRYATVHGRFAEFLVLDLGEGEEGVGDLQVHYALQPGDVFGVTMDVHFLDRDGKRLGQGQLGMIRATGTTTVKAPSSKPYRYLKILTGIRTVAFDSMRAAEPAP</sequence>
<keyword evidence="1" id="KW-0732">Signal</keyword>
<name>A0ABV9YFX9_9PSEU</name>
<reference evidence="3" key="1">
    <citation type="journal article" date="2019" name="Int. J. Syst. Evol. Microbiol.">
        <title>The Global Catalogue of Microorganisms (GCM) 10K type strain sequencing project: providing services to taxonomists for standard genome sequencing and annotation.</title>
        <authorList>
            <consortium name="The Broad Institute Genomics Platform"/>
            <consortium name="The Broad Institute Genome Sequencing Center for Infectious Disease"/>
            <person name="Wu L."/>
            <person name="Ma J."/>
        </authorList>
    </citation>
    <scope>NUCLEOTIDE SEQUENCE [LARGE SCALE GENOMIC DNA]</scope>
    <source>
        <strain evidence="3">KCTC 12848</strain>
    </source>
</reference>
<accession>A0ABV9YFX9</accession>
<protein>
    <recommendedName>
        <fullName evidence="4">Allene oxide cyclase barrel-like domain-containing protein</fullName>
    </recommendedName>
</protein>
<evidence type="ECO:0000256" key="1">
    <source>
        <dbReference type="SAM" id="SignalP"/>
    </source>
</evidence>
<feature type="chain" id="PRO_5046635125" description="Allene oxide cyclase barrel-like domain-containing protein" evidence="1">
    <location>
        <begin position="22"/>
        <end position="170"/>
    </location>
</feature>
<evidence type="ECO:0008006" key="4">
    <source>
        <dbReference type="Google" id="ProtNLM"/>
    </source>
</evidence>
<dbReference type="EMBL" id="JBHSJB010000053">
    <property type="protein sequence ID" value="MFC5060415.1"/>
    <property type="molecule type" value="Genomic_DNA"/>
</dbReference>
<organism evidence="2 3">
    <name type="scientific">Saccharothrix xinjiangensis</name>
    <dbReference type="NCBI Taxonomy" id="204798"/>
    <lineage>
        <taxon>Bacteria</taxon>
        <taxon>Bacillati</taxon>
        <taxon>Actinomycetota</taxon>
        <taxon>Actinomycetes</taxon>
        <taxon>Pseudonocardiales</taxon>
        <taxon>Pseudonocardiaceae</taxon>
        <taxon>Saccharothrix</taxon>
    </lineage>
</organism>
<gene>
    <name evidence="2" type="ORF">ACFPFM_42455</name>
</gene>
<evidence type="ECO:0000313" key="2">
    <source>
        <dbReference type="EMBL" id="MFC5060415.1"/>
    </source>
</evidence>
<keyword evidence="3" id="KW-1185">Reference proteome</keyword>
<feature type="signal peptide" evidence="1">
    <location>
        <begin position="1"/>
        <end position="21"/>
    </location>
</feature>
<evidence type="ECO:0000313" key="3">
    <source>
        <dbReference type="Proteomes" id="UP001595833"/>
    </source>
</evidence>